<keyword evidence="7" id="KW-0645">Protease</keyword>
<dbReference type="CDD" id="cd19499">
    <property type="entry name" value="RecA-like_ClpB_Hsp104-like"/>
    <property type="match status" value="1"/>
</dbReference>
<dbReference type="Gene3D" id="3.40.50.300">
    <property type="entry name" value="P-loop containing nucleotide triphosphate hydrolases"/>
    <property type="match status" value="2"/>
</dbReference>
<name>A0A318XNM7_9FIRM</name>
<keyword evidence="1" id="KW-0547">Nucleotide-binding</keyword>
<evidence type="ECO:0000313" key="7">
    <source>
        <dbReference type="EMBL" id="PYG89755.1"/>
    </source>
</evidence>
<feature type="domain" description="AAA+ ATPase" evidence="5">
    <location>
        <begin position="519"/>
        <end position="691"/>
    </location>
</feature>
<dbReference type="SMART" id="SM00382">
    <property type="entry name" value="AAA"/>
    <property type="match status" value="2"/>
</dbReference>
<dbReference type="Gene3D" id="4.10.860.10">
    <property type="entry name" value="UVR domain"/>
    <property type="match status" value="1"/>
</dbReference>
<dbReference type="OrthoDB" id="9803641at2"/>
<dbReference type="FunFam" id="3.40.50.300:FF:000025">
    <property type="entry name" value="ATP-dependent Clp protease subunit"/>
    <property type="match status" value="1"/>
</dbReference>
<evidence type="ECO:0000256" key="1">
    <source>
        <dbReference type="ARBA" id="ARBA00022741"/>
    </source>
</evidence>
<dbReference type="PROSITE" id="PS00871">
    <property type="entry name" value="CLPAB_2"/>
    <property type="match status" value="1"/>
</dbReference>
<evidence type="ECO:0000256" key="4">
    <source>
        <dbReference type="SAM" id="MobiDB-lite"/>
    </source>
</evidence>
<dbReference type="SMART" id="SM01086">
    <property type="entry name" value="ClpB_D2-small"/>
    <property type="match status" value="1"/>
</dbReference>
<organism evidence="7 8">
    <name type="scientific">Ruminiclostridium sufflavum DSM 19573</name>
    <dbReference type="NCBI Taxonomy" id="1121337"/>
    <lineage>
        <taxon>Bacteria</taxon>
        <taxon>Bacillati</taxon>
        <taxon>Bacillota</taxon>
        <taxon>Clostridia</taxon>
        <taxon>Eubacteriales</taxon>
        <taxon>Oscillospiraceae</taxon>
        <taxon>Ruminiclostridium</taxon>
    </lineage>
</organism>
<dbReference type="GO" id="GO:0005737">
    <property type="term" value="C:cytoplasm"/>
    <property type="evidence" value="ECO:0007669"/>
    <property type="project" value="TreeGrafter"/>
</dbReference>
<dbReference type="Pfam" id="PF10431">
    <property type="entry name" value="ClpB_D2-small"/>
    <property type="match status" value="1"/>
</dbReference>
<comment type="caution">
    <text evidence="7">The sequence shown here is derived from an EMBL/GenBank/DDBJ whole genome shotgun (WGS) entry which is preliminary data.</text>
</comment>
<dbReference type="Pfam" id="PF07724">
    <property type="entry name" value="AAA_2"/>
    <property type="match status" value="1"/>
</dbReference>
<dbReference type="PANTHER" id="PTHR11638">
    <property type="entry name" value="ATP-DEPENDENT CLP PROTEASE"/>
    <property type="match status" value="1"/>
</dbReference>
<evidence type="ECO:0000313" key="8">
    <source>
        <dbReference type="Proteomes" id="UP000248132"/>
    </source>
</evidence>
<feature type="domain" description="Clp ATPase C-terminal" evidence="6">
    <location>
        <begin position="690"/>
        <end position="780"/>
    </location>
</feature>
<keyword evidence="8" id="KW-1185">Reference proteome</keyword>
<protein>
    <submittedName>
        <fullName evidence="7">ATP-dependent Clp protease ATP-binding subunit ClpE</fullName>
    </submittedName>
</protein>
<dbReference type="InterPro" id="IPR050130">
    <property type="entry name" value="ClpA_ClpB"/>
</dbReference>
<dbReference type="PRINTS" id="PR00300">
    <property type="entry name" value="CLPPROTEASEA"/>
</dbReference>
<dbReference type="InterPro" id="IPR003593">
    <property type="entry name" value="AAA+_ATPase"/>
</dbReference>
<dbReference type="InterPro" id="IPR041546">
    <property type="entry name" value="ClpA/ClpB_AAA_lid"/>
</dbReference>
<dbReference type="Proteomes" id="UP000248132">
    <property type="component" value="Unassembled WGS sequence"/>
</dbReference>
<dbReference type="GO" id="GO:0034605">
    <property type="term" value="P:cellular response to heat"/>
    <property type="evidence" value="ECO:0007669"/>
    <property type="project" value="TreeGrafter"/>
</dbReference>
<dbReference type="EMBL" id="QKMR01000002">
    <property type="protein sequence ID" value="PYG89755.1"/>
    <property type="molecule type" value="Genomic_DNA"/>
</dbReference>
<dbReference type="InterPro" id="IPR019489">
    <property type="entry name" value="Clp_ATPase_C"/>
</dbReference>
<dbReference type="Gene3D" id="1.10.8.60">
    <property type="match status" value="2"/>
</dbReference>
<dbReference type="Pfam" id="PF17871">
    <property type="entry name" value="AAA_lid_9"/>
    <property type="match status" value="1"/>
</dbReference>
<feature type="domain" description="AAA+ ATPase" evidence="5">
    <location>
        <begin position="187"/>
        <end position="332"/>
    </location>
</feature>
<dbReference type="Pfam" id="PF00004">
    <property type="entry name" value="AAA"/>
    <property type="match status" value="1"/>
</dbReference>
<dbReference type="PANTHER" id="PTHR11638:SF175">
    <property type="entry name" value="ATP-DEPENDENT CLP PROTEASE, ATP-BINDING SUBUNIT CLPC"/>
    <property type="match status" value="1"/>
</dbReference>
<dbReference type="GO" id="GO:0016887">
    <property type="term" value="F:ATP hydrolysis activity"/>
    <property type="evidence" value="ECO:0007669"/>
    <property type="project" value="InterPro"/>
</dbReference>
<evidence type="ECO:0000256" key="3">
    <source>
        <dbReference type="ARBA" id="ARBA00023186"/>
    </source>
</evidence>
<sequence length="783" mass="87801">MIKCSVCHKNIAVVFVTKLVEGKQIQEGLCISCARKQNLQPIDQLLSQTGMTEDELDNISKQVGDMLEGIDGNDMMEALQESSNINENNPFFGMLNKAFPKVNNTEGSTAKSDVPSTNNQDSNGGEDKDNKNYSKTKVQDKKVNKKKKYLDMYGTNLIDKARDGGIDKVIGRNREIDRVIQILNRRTKNNPVLIGEPGVGKTAIAEGLAVRIAQKEVPIKLHNSEVYLLDMTSVVAGTQFRGQFESRMKGIIDEAKAYGNIILVIDELHNIMGAGEAEGAMNAANILKPALSRGEIQVIGATTLNEYRKNIEKDSALERRFQPIVVDEPSIEESVEILLGIKHYYEEYHCVKISEEVVRAAVNYSERYITDRFLPDKAIDVIDEAGSRANLRNIKLVELQSYKDELVKVQEAKDTAISADSIEDYQKAADLKVHECKLIGLIKEIEDTTNDVWITTEDIAGVIEAWTKIPIQQLSEEESEKLINLEARIHRRVIGQNKAVEGVAKAIRRSRSGFKKKKKPASFIFVGPTGVGKTELVRALAIELFSSEEALIRLDMSEYMEKHTVSKLIGSPPGYVGYDDAGQLTEKVRRKPYSVILMDEMEKAHPDVFNMLLQILEDGRLTDSHGRTVSFENTVIIMTSNAGTNLKSTGIGFSNNSYNALESRVKDVIKETFRPEFLNRIDEIIVFTELGKEELKQIIDLMLEEVYEEAGEKNIKLNVSDRVKEFILEKGYDVKFGARPLRRAIQNYIEDVLSEEYLKGAVKEGSLVGIDLDENRKIKLSII</sequence>
<dbReference type="InterPro" id="IPR027417">
    <property type="entry name" value="P-loop_NTPase"/>
</dbReference>
<dbReference type="InterPro" id="IPR003959">
    <property type="entry name" value="ATPase_AAA_core"/>
</dbReference>
<dbReference type="FunFam" id="3.40.50.300:FF:000010">
    <property type="entry name" value="Chaperone clpB 1, putative"/>
    <property type="match status" value="1"/>
</dbReference>
<gene>
    <name evidence="7" type="ORF">LY28_00349</name>
</gene>
<evidence type="ECO:0000259" key="5">
    <source>
        <dbReference type="SMART" id="SM00382"/>
    </source>
</evidence>
<dbReference type="RefSeq" id="WP_110460444.1">
    <property type="nucleotide sequence ID" value="NZ_QKMR01000002.1"/>
</dbReference>
<accession>A0A318XNM7</accession>
<keyword evidence="7" id="KW-0378">Hydrolase</keyword>
<evidence type="ECO:0000256" key="2">
    <source>
        <dbReference type="ARBA" id="ARBA00022840"/>
    </source>
</evidence>
<dbReference type="InterPro" id="IPR001270">
    <property type="entry name" value="ClpA/B"/>
</dbReference>
<reference evidence="7 8" key="1">
    <citation type="submission" date="2018-06" db="EMBL/GenBank/DDBJ databases">
        <title>Genomic Encyclopedia of Type Strains, Phase I: the one thousand microbial genomes (KMG-I) project.</title>
        <authorList>
            <person name="Kyrpides N."/>
        </authorList>
    </citation>
    <scope>NUCLEOTIDE SEQUENCE [LARGE SCALE GENOMIC DNA]</scope>
    <source>
        <strain evidence="7 8">DSM 19573</strain>
    </source>
</reference>
<dbReference type="CDD" id="cd00009">
    <property type="entry name" value="AAA"/>
    <property type="match status" value="1"/>
</dbReference>
<keyword evidence="2 7" id="KW-0067">ATP-binding</keyword>
<feature type="compositionally biased region" description="Polar residues" evidence="4">
    <location>
        <begin position="103"/>
        <end position="123"/>
    </location>
</feature>
<dbReference type="AlphaFoldDB" id="A0A318XNM7"/>
<proteinExistence type="predicted"/>
<dbReference type="GO" id="GO:0005524">
    <property type="term" value="F:ATP binding"/>
    <property type="evidence" value="ECO:0007669"/>
    <property type="project" value="UniProtKB-KW"/>
</dbReference>
<dbReference type="GO" id="GO:0006508">
    <property type="term" value="P:proteolysis"/>
    <property type="evidence" value="ECO:0007669"/>
    <property type="project" value="UniProtKB-KW"/>
</dbReference>
<feature type="compositionally biased region" description="Basic and acidic residues" evidence="4">
    <location>
        <begin position="125"/>
        <end position="140"/>
    </location>
</feature>
<dbReference type="InterPro" id="IPR028299">
    <property type="entry name" value="ClpA/B_CS2"/>
</dbReference>
<keyword evidence="3" id="KW-0143">Chaperone</keyword>
<dbReference type="GO" id="GO:0008233">
    <property type="term" value="F:peptidase activity"/>
    <property type="evidence" value="ECO:0007669"/>
    <property type="project" value="UniProtKB-KW"/>
</dbReference>
<evidence type="ECO:0000259" key="6">
    <source>
        <dbReference type="SMART" id="SM01086"/>
    </source>
</evidence>
<dbReference type="SUPFAM" id="SSF52540">
    <property type="entry name" value="P-loop containing nucleoside triphosphate hydrolases"/>
    <property type="match status" value="2"/>
</dbReference>
<feature type="region of interest" description="Disordered" evidence="4">
    <location>
        <begin position="103"/>
        <end position="140"/>
    </location>
</feature>